<feature type="transmembrane region" description="Helical" evidence="9">
    <location>
        <begin position="924"/>
        <end position="946"/>
    </location>
</feature>
<dbReference type="InterPro" id="IPR017871">
    <property type="entry name" value="ABC_transporter-like_CS"/>
</dbReference>
<dbReference type="PROSITE" id="PS50929">
    <property type="entry name" value="ABC_TM1F"/>
    <property type="match status" value="2"/>
</dbReference>
<dbReference type="GO" id="GO:0005886">
    <property type="term" value="C:plasma membrane"/>
    <property type="evidence" value="ECO:0007669"/>
    <property type="project" value="UniProtKB-SubCell"/>
</dbReference>
<keyword evidence="8 9" id="KW-0472">Membrane</keyword>
<feature type="transmembrane region" description="Helical" evidence="9">
    <location>
        <begin position="894"/>
        <end position="918"/>
    </location>
</feature>
<gene>
    <name evidence="12" type="ORF">GGX14DRAFT_634686</name>
</gene>
<name>A0AAD6VIG8_9AGAR</name>
<evidence type="ECO:0000313" key="12">
    <source>
        <dbReference type="EMBL" id="KAJ7207987.1"/>
    </source>
</evidence>
<evidence type="ECO:0000256" key="1">
    <source>
        <dbReference type="ARBA" id="ARBA00004651"/>
    </source>
</evidence>
<keyword evidence="4 9" id="KW-0812">Transmembrane</keyword>
<feature type="transmembrane region" description="Helical" evidence="9">
    <location>
        <begin position="227"/>
        <end position="248"/>
    </location>
</feature>
<dbReference type="InterPro" id="IPR003593">
    <property type="entry name" value="AAA+_ATPase"/>
</dbReference>
<feature type="transmembrane region" description="Helical" evidence="9">
    <location>
        <begin position="106"/>
        <end position="131"/>
    </location>
</feature>
<evidence type="ECO:0000259" key="10">
    <source>
        <dbReference type="PROSITE" id="PS50893"/>
    </source>
</evidence>
<dbReference type="InterPro" id="IPR011527">
    <property type="entry name" value="ABC1_TM_dom"/>
</dbReference>
<proteinExistence type="predicted"/>
<dbReference type="Proteomes" id="UP001219525">
    <property type="component" value="Unassembled WGS sequence"/>
</dbReference>
<feature type="domain" description="ABC transporter" evidence="10">
    <location>
        <begin position="401"/>
        <end position="638"/>
    </location>
</feature>
<evidence type="ECO:0000256" key="6">
    <source>
        <dbReference type="ARBA" id="ARBA00022840"/>
    </source>
</evidence>
<dbReference type="InterPro" id="IPR027417">
    <property type="entry name" value="P-loop_NTPase"/>
</dbReference>
<feature type="transmembrane region" description="Helical" evidence="9">
    <location>
        <begin position="1008"/>
        <end position="1031"/>
    </location>
</feature>
<comment type="subcellular location">
    <subcellularLocation>
        <location evidence="1">Cell membrane</location>
        <topology evidence="1">Multi-pass membrane protein</topology>
    </subcellularLocation>
</comment>
<feature type="domain" description="ABC transmembrane type-1" evidence="11">
    <location>
        <begin position="783"/>
        <end position="1066"/>
    </location>
</feature>
<dbReference type="GO" id="GO:0005524">
    <property type="term" value="F:ATP binding"/>
    <property type="evidence" value="ECO:0007669"/>
    <property type="project" value="UniProtKB-KW"/>
</dbReference>
<feature type="transmembrane region" description="Helical" evidence="9">
    <location>
        <begin position="780"/>
        <end position="802"/>
    </location>
</feature>
<evidence type="ECO:0000256" key="8">
    <source>
        <dbReference type="ARBA" id="ARBA00023136"/>
    </source>
</evidence>
<dbReference type="SMART" id="SM00382">
    <property type="entry name" value="AAA"/>
    <property type="match status" value="2"/>
</dbReference>
<dbReference type="PANTHER" id="PTHR43394">
    <property type="entry name" value="ATP-DEPENDENT PERMEASE MDL1, MITOCHONDRIAL"/>
    <property type="match status" value="1"/>
</dbReference>
<evidence type="ECO:0000256" key="9">
    <source>
        <dbReference type="SAM" id="Phobius"/>
    </source>
</evidence>
<feature type="transmembrane region" description="Helical" evidence="9">
    <location>
        <begin position="1037"/>
        <end position="1060"/>
    </location>
</feature>
<protein>
    <submittedName>
        <fullName evidence="12">P-loop containing nucleoside triphosphate hydrolase protein</fullName>
    </submittedName>
</protein>
<keyword evidence="7 9" id="KW-1133">Transmembrane helix</keyword>
<dbReference type="PROSITE" id="PS50893">
    <property type="entry name" value="ABC_TRANSPORTER_2"/>
    <property type="match status" value="2"/>
</dbReference>
<keyword evidence="3" id="KW-1003">Cell membrane</keyword>
<feature type="domain" description="ABC transmembrane type-1" evidence="11">
    <location>
        <begin position="64"/>
        <end position="371"/>
    </location>
</feature>
<dbReference type="GO" id="GO:0016887">
    <property type="term" value="F:ATP hydrolysis activity"/>
    <property type="evidence" value="ECO:0007669"/>
    <property type="project" value="InterPro"/>
</dbReference>
<evidence type="ECO:0000256" key="4">
    <source>
        <dbReference type="ARBA" id="ARBA00022692"/>
    </source>
</evidence>
<dbReference type="FunFam" id="3.40.50.300:FF:000604">
    <property type="entry name" value="ABC transporter B family member 28"/>
    <property type="match status" value="1"/>
</dbReference>
<dbReference type="InterPro" id="IPR036640">
    <property type="entry name" value="ABC1_TM_sf"/>
</dbReference>
<dbReference type="CDD" id="cd18577">
    <property type="entry name" value="ABC_6TM_Pgp_ABCB1_D1_like"/>
    <property type="match status" value="1"/>
</dbReference>
<feature type="transmembrane region" description="Helical" evidence="9">
    <location>
        <begin position="305"/>
        <end position="329"/>
    </location>
</feature>
<dbReference type="CDD" id="cd18578">
    <property type="entry name" value="ABC_6TM_Pgp_ABCB1_D2_like"/>
    <property type="match status" value="1"/>
</dbReference>
<keyword evidence="2" id="KW-0813">Transport</keyword>
<dbReference type="Pfam" id="PF00005">
    <property type="entry name" value="ABC_tran"/>
    <property type="match status" value="2"/>
</dbReference>
<dbReference type="SUPFAM" id="SSF52540">
    <property type="entry name" value="P-loop containing nucleoside triphosphate hydrolases"/>
    <property type="match status" value="2"/>
</dbReference>
<reference evidence="12" key="1">
    <citation type="submission" date="2023-03" db="EMBL/GenBank/DDBJ databases">
        <title>Massive genome expansion in bonnet fungi (Mycena s.s.) driven by repeated elements and novel gene families across ecological guilds.</title>
        <authorList>
            <consortium name="Lawrence Berkeley National Laboratory"/>
            <person name="Harder C.B."/>
            <person name="Miyauchi S."/>
            <person name="Viragh M."/>
            <person name="Kuo A."/>
            <person name="Thoen E."/>
            <person name="Andreopoulos B."/>
            <person name="Lu D."/>
            <person name="Skrede I."/>
            <person name="Drula E."/>
            <person name="Henrissat B."/>
            <person name="Morin E."/>
            <person name="Kohler A."/>
            <person name="Barry K."/>
            <person name="LaButti K."/>
            <person name="Morin E."/>
            <person name="Salamov A."/>
            <person name="Lipzen A."/>
            <person name="Mereny Z."/>
            <person name="Hegedus B."/>
            <person name="Baldrian P."/>
            <person name="Stursova M."/>
            <person name="Weitz H."/>
            <person name="Taylor A."/>
            <person name="Grigoriev I.V."/>
            <person name="Nagy L.G."/>
            <person name="Martin F."/>
            <person name="Kauserud H."/>
        </authorList>
    </citation>
    <scope>NUCLEOTIDE SEQUENCE</scope>
    <source>
        <strain evidence="12">9144</strain>
    </source>
</reference>
<evidence type="ECO:0000256" key="5">
    <source>
        <dbReference type="ARBA" id="ARBA00022741"/>
    </source>
</evidence>
<dbReference type="Gene3D" id="1.20.1560.10">
    <property type="entry name" value="ABC transporter type 1, transmembrane domain"/>
    <property type="match status" value="3"/>
</dbReference>
<dbReference type="InterPro" id="IPR039421">
    <property type="entry name" value="Type_1_exporter"/>
</dbReference>
<dbReference type="SUPFAM" id="SSF90123">
    <property type="entry name" value="ABC transporter transmembrane region"/>
    <property type="match status" value="2"/>
</dbReference>
<feature type="transmembrane region" description="Helical" evidence="9">
    <location>
        <begin position="822"/>
        <end position="843"/>
    </location>
</feature>
<feature type="domain" description="ABC transporter" evidence="10">
    <location>
        <begin position="1099"/>
        <end position="1335"/>
    </location>
</feature>
<evidence type="ECO:0000256" key="2">
    <source>
        <dbReference type="ARBA" id="ARBA00022448"/>
    </source>
</evidence>
<organism evidence="12 13">
    <name type="scientific">Mycena pura</name>
    <dbReference type="NCBI Taxonomy" id="153505"/>
    <lineage>
        <taxon>Eukaryota</taxon>
        <taxon>Fungi</taxon>
        <taxon>Dikarya</taxon>
        <taxon>Basidiomycota</taxon>
        <taxon>Agaricomycotina</taxon>
        <taxon>Agaricomycetes</taxon>
        <taxon>Agaricomycetidae</taxon>
        <taxon>Agaricales</taxon>
        <taxon>Marasmiineae</taxon>
        <taxon>Mycenaceae</taxon>
        <taxon>Mycena</taxon>
    </lineage>
</organism>
<dbReference type="PROSITE" id="PS00211">
    <property type="entry name" value="ABC_TRANSPORTER_1"/>
    <property type="match status" value="2"/>
</dbReference>
<dbReference type="FunFam" id="3.40.50.300:FF:000221">
    <property type="entry name" value="Multidrug ABC transporter ATP-binding protein"/>
    <property type="match status" value="1"/>
</dbReference>
<keyword evidence="6" id="KW-0067">ATP-binding</keyword>
<feature type="transmembrane region" description="Helical" evidence="9">
    <location>
        <begin position="58"/>
        <end position="86"/>
    </location>
</feature>
<sequence length="1339" mass="144684">MRRPSFDDVAGDAYDFSDDSSECGDATETDFLIDTPSASVKASSIWPLFSLLSRRQRLLYLFPAIISSIFTGGIAPFMAIVIGHAFDAFSKFSASPDGDTLIHRVGIAALQLIGLAIGAFTLSSLTSYLWISTGEQNVLALRKRVYASVAARDMIWFDTRVSEEPCPTQPSDEARGPVGAGGLMAQFIKDTNEVRSASSLATGRVIEYLTTCVACLVLAFSRSYSLAFVILLAVPILVVIQFASQCVARPLLGIERQQTAVAATLVDRTVTAMGISTVKAFNAAAREQHALTAVLTRIEKAVWKLVAVWGFMSGLAHFVMMGMFVQGFWFGARVVREGTIGAGDVMTVFWACLMATTNLQLCIPQFIQLAQGKHAFESLLALVDTHDTTETPLPVPCRADIMLRDVVFAYPSRPGVPVLRDITLCLPAHAPTFIVGPSGSGKSTIAHLLVGLYAPQRGSIAADDGAVDLRALDIAVVGQGAACVLFDMSIHDNVALGRSAVAGRATRAEVQAACERVLMHEFISGLPDGYDTMLGSGGASLSGGQKQRLALARVMLRDPDVLVLDEATSALDPTSRVAVFDAVRRWRRGRTMIVITHDLAQVTREDFVYVLKDGCVVESGRRVDLDAYPFGVFSSLITVTDETVHQETSEPLPPSTAIVERTEMHSLTSGPLPFGHLFLTAALPSAPSARTRVARVAHFSPNVASFSWHRTPSPWKPLPPPSTVFTQHASLRSDLVIKQEPDMFGSDIKVNVPPLAVSVAPVTFWQLLRAIYPTIPNKPLVCAGLVVCLLSGAVTPVFSFLLSRLFFEVSVGAQDTQVINKYGVIVLAVAVADGLFLGLKYFIMQGAAMAWVTRLRMSAFARVLKQDKQWFDARGGDGVLGRVLITDGDDARQLLAGTVGQFLVVVALFNVGLVWALFAGWQLALAGFAVVPVFAAAMTGQVRVVARCEARNKRAQEDVAMRYYETISNIRGIRCMRFEGVFRAQFDKAAESALVVAHRGAFFEGCTFGVACGLIYLAEALLFYFGAMLVARGTYSYLQMVQVLNLVVFTVTIGSQLMAFTQRIAKSVQATQDLSELLRLPTRTDESDGFLRPRLDGAITFHNVGFSYPGRADAPVLQTIDMEIQPGECVAIVGASGSGKSTIAALLQRLYEPTFGAISIGLHRLRSTDVVHLRQQISVVSQQPTLFDATIAENIAYGSDALTDAEVRGAAEAANVHDFIASLPQGYDTPVGENATLVSGGQAQRLQIARALVRPARILILDECTSALDDENQAAILDTIRRARVGRTIVMITHKVPVMKICDRILVVHKGRIAEEGTYDQLMSRAGEFAALIKGRGEE</sequence>
<evidence type="ECO:0000256" key="3">
    <source>
        <dbReference type="ARBA" id="ARBA00022475"/>
    </source>
</evidence>
<keyword evidence="13" id="KW-1185">Reference proteome</keyword>
<evidence type="ECO:0000256" key="7">
    <source>
        <dbReference type="ARBA" id="ARBA00022989"/>
    </source>
</evidence>
<keyword evidence="12" id="KW-0378">Hydrolase</keyword>
<dbReference type="Gene3D" id="3.40.50.300">
    <property type="entry name" value="P-loop containing nucleotide triphosphate hydrolases"/>
    <property type="match status" value="2"/>
</dbReference>
<accession>A0AAD6VIG8</accession>
<dbReference type="Pfam" id="PF00664">
    <property type="entry name" value="ABC_membrane"/>
    <property type="match status" value="2"/>
</dbReference>
<comment type="caution">
    <text evidence="12">The sequence shown here is derived from an EMBL/GenBank/DDBJ whole genome shotgun (WGS) entry which is preliminary data.</text>
</comment>
<dbReference type="EMBL" id="JARJCW010000035">
    <property type="protein sequence ID" value="KAJ7207987.1"/>
    <property type="molecule type" value="Genomic_DNA"/>
</dbReference>
<keyword evidence="5" id="KW-0547">Nucleotide-binding</keyword>
<dbReference type="PANTHER" id="PTHR43394:SF1">
    <property type="entry name" value="ATP-BINDING CASSETTE SUB-FAMILY B MEMBER 10, MITOCHONDRIAL"/>
    <property type="match status" value="1"/>
</dbReference>
<dbReference type="GO" id="GO:0005737">
    <property type="term" value="C:cytoplasm"/>
    <property type="evidence" value="ECO:0007669"/>
    <property type="project" value="UniProtKB-ARBA"/>
</dbReference>
<evidence type="ECO:0000259" key="11">
    <source>
        <dbReference type="PROSITE" id="PS50929"/>
    </source>
</evidence>
<evidence type="ECO:0000313" key="13">
    <source>
        <dbReference type="Proteomes" id="UP001219525"/>
    </source>
</evidence>
<dbReference type="InterPro" id="IPR003439">
    <property type="entry name" value="ABC_transporter-like_ATP-bd"/>
</dbReference>
<dbReference type="GO" id="GO:0015421">
    <property type="term" value="F:ABC-type oligopeptide transporter activity"/>
    <property type="evidence" value="ECO:0007669"/>
    <property type="project" value="TreeGrafter"/>
</dbReference>